<proteinExistence type="predicted"/>
<accession>A0ACC6PHM4</accession>
<evidence type="ECO:0000313" key="2">
    <source>
        <dbReference type="Proteomes" id="UP001380953"/>
    </source>
</evidence>
<gene>
    <name evidence="1" type="ORF">WKI47_21470</name>
</gene>
<name>A0ACC6PHM4_9BACL</name>
<dbReference type="Proteomes" id="UP001380953">
    <property type="component" value="Unassembled WGS sequence"/>
</dbReference>
<keyword evidence="1" id="KW-0812">Transmembrane</keyword>
<reference evidence="1" key="1">
    <citation type="submission" date="2024-03" db="EMBL/GenBank/DDBJ databases">
        <title>Whole genome sequecning of epiphytes from Marcgravia umbellata leaves.</title>
        <authorList>
            <person name="Kumar G."/>
            <person name="Savka M.A."/>
        </authorList>
    </citation>
    <scope>NUCLEOTIDE SEQUENCE</scope>
    <source>
        <strain evidence="1">RIT_BL5</strain>
    </source>
</reference>
<dbReference type="EMBL" id="JBBKAR010000056">
    <property type="protein sequence ID" value="MEJ8306485.1"/>
    <property type="molecule type" value="Genomic_DNA"/>
</dbReference>
<organism evidence="1 2">
    <name type="scientific">Saccharibacillus sacchari</name>
    <dbReference type="NCBI Taxonomy" id="456493"/>
    <lineage>
        <taxon>Bacteria</taxon>
        <taxon>Bacillati</taxon>
        <taxon>Bacillota</taxon>
        <taxon>Bacilli</taxon>
        <taxon>Bacillales</taxon>
        <taxon>Paenibacillaceae</taxon>
        <taxon>Saccharibacillus</taxon>
    </lineage>
</organism>
<keyword evidence="1" id="KW-0472">Membrane</keyword>
<keyword evidence="2" id="KW-1185">Reference proteome</keyword>
<comment type="caution">
    <text evidence="1">The sequence shown here is derived from an EMBL/GenBank/DDBJ whole genome shotgun (WGS) entry which is preliminary data.</text>
</comment>
<protein>
    <submittedName>
        <fullName evidence="1">Transmembrane domain-containing protein</fullName>
    </submittedName>
</protein>
<evidence type="ECO:0000313" key="1">
    <source>
        <dbReference type="EMBL" id="MEJ8306485.1"/>
    </source>
</evidence>
<sequence length="254" mass="27637">MKGTERFTNLFAEKKVLRLYIPLLLLACGLLLSACAQGEVDVTIKTDGTADIKMNATIDESALSTIGQTDLPEQIASSLREQGLDAQAITEGGQAGISASRTVQLDSGTLPELPDGITVEDRKEEGLFTTTHHYVIVADPPELIPRESSSLTGFIGSRLLSRFVDNEFDFRFKLTLPIKPGENNADTVSDDGRTLTWNLAATRENRIELELAVPNIQRIVIAASAVLVVLIALIVFVVLRRKRKKKPLPSTPSA</sequence>